<dbReference type="SMART" id="SM00052">
    <property type="entry name" value="EAL"/>
    <property type="match status" value="1"/>
</dbReference>
<dbReference type="Pfam" id="PF00990">
    <property type="entry name" value="GGDEF"/>
    <property type="match status" value="1"/>
</dbReference>
<name>A0A939JVK1_9HYPH</name>
<feature type="transmembrane region" description="Helical" evidence="2">
    <location>
        <begin position="201"/>
        <end position="220"/>
    </location>
</feature>
<dbReference type="InterPro" id="IPR035919">
    <property type="entry name" value="EAL_sf"/>
</dbReference>
<protein>
    <submittedName>
        <fullName evidence="6">EAL domain-containing protein</fullName>
    </submittedName>
</protein>
<evidence type="ECO:0000259" key="3">
    <source>
        <dbReference type="PROSITE" id="PS50883"/>
    </source>
</evidence>
<evidence type="ECO:0000313" key="7">
    <source>
        <dbReference type="Proteomes" id="UP000664122"/>
    </source>
</evidence>
<dbReference type="PANTHER" id="PTHR44757">
    <property type="entry name" value="DIGUANYLATE CYCLASE DGCP"/>
    <property type="match status" value="1"/>
</dbReference>
<feature type="domain" description="HAMP" evidence="4">
    <location>
        <begin position="221"/>
        <end position="273"/>
    </location>
</feature>
<dbReference type="NCBIfam" id="TIGR00254">
    <property type="entry name" value="GGDEF"/>
    <property type="match status" value="1"/>
</dbReference>
<keyword evidence="7" id="KW-1185">Reference proteome</keyword>
<dbReference type="CDD" id="cd01949">
    <property type="entry name" value="GGDEF"/>
    <property type="match status" value="1"/>
</dbReference>
<dbReference type="Gene3D" id="6.10.340.10">
    <property type="match status" value="1"/>
</dbReference>
<feature type="transmembrane region" description="Helical" evidence="2">
    <location>
        <begin position="31"/>
        <end position="50"/>
    </location>
</feature>
<dbReference type="InterPro" id="IPR029787">
    <property type="entry name" value="Nucleotide_cyclase"/>
</dbReference>
<keyword evidence="2" id="KW-0812">Transmembrane</keyword>
<dbReference type="Proteomes" id="UP000664122">
    <property type="component" value="Unassembled WGS sequence"/>
</dbReference>
<organism evidence="6 7">
    <name type="scientific">Jiella flava</name>
    <dbReference type="NCBI Taxonomy" id="2816857"/>
    <lineage>
        <taxon>Bacteria</taxon>
        <taxon>Pseudomonadati</taxon>
        <taxon>Pseudomonadota</taxon>
        <taxon>Alphaproteobacteria</taxon>
        <taxon>Hyphomicrobiales</taxon>
        <taxon>Aurantimonadaceae</taxon>
        <taxon>Jiella</taxon>
    </lineage>
</organism>
<dbReference type="GO" id="GO:0016020">
    <property type="term" value="C:membrane"/>
    <property type="evidence" value="ECO:0007669"/>
    <property type="project" value="InterPro"/>
</dbReference>
<reference evidence="6" key="1">
    <citation type="submission" date="2021-03" db="EMBL/GenBank/DDBJ databases">
        <title>Whole genome sequence of Jiella sp. CQZ9-1.</title>
        <authorList>
            <person name="Tuo L."/>
        </authorList>
    </citation>
    <scope>NUCLEOTIDE SEQUENCE</scope>
    <source>
        <strain evidence="6">CQZ9-1</strain>
    </source>
</reference>
<dbReference type="Gene3D" id="3.20.20.450">
    <property type="entry name" value="EAL domain"/>
    <property type="match status" value="1"/>
</dbReference>
<dbReference type="InterPro" id="IPR003660">
    <property type="entry name" value="HAMP_dom"/>
</dbReference>
<evidence type="ECO:0000256" key="2">
    <source>
        <dbReference type="SAM" id="Phobius"/>
    </source>
</evidence>
<dbReference type="InterPro" id="IPR000160">
    <property type="entry name" value="GGDEF_dom"/>
</dbReference>
<proteinExistence type="predicted"/>
<dbReference type="PROSITE" id="PS50885">
    <property type="entry name" value="HAMP"/>
    <property type="match status" value="1"/>
</dbReference>
<dbReference type="Gene3D" id="3.30.70.270">
    <property type="match status" value="1"/>
</dbReference>
<accession>A0A939JVK1</accession>
<keyword evidence="1" id="KW-0175">Coiled coil</keyword>
<dbReference type="PANTHER" id="PTHR44757:SF2">
    <property type="entry name" value="BIOFILM ARCHITECTURE MAINTENANCE PROTEIN MBAA"/>
    <property type="match status" value="1"/>
</dbReference>
<evidence type="ECO:0000256" key="1">
    <source>
        <dbReference type="SAM" id="Coils"/>
    </source>
</evidence>
<dbReference type="InterPro" id="IPR001633">
    <property type="entry name" value="EAL_dom"/>
</dbReference>
<dbReference type="PROSITE" id="PS50883">
    <property type="entry name" value="EAL"/>
    <property type="match status" value="1"/>
</dbReference>
<comment type="caution">
    <text evidence="6">The sequence shown here is derived from an EMBL/GenBank/DDBJ whole genome shotgun (WGS) entry which is preliminary data.</text>
</comment>
<dbReference type="EMBL" id="JAFMPP010000003">
    <property type="protein sequence ID" value="MBO0662047.1"/>
    <property type="molecule type" value="Genomic_DNA"/>
</dbReference>
<dbReference type="GO" id="GO:0007165">
    <property type="term" value="P:signal transduction"/>
    <property type="evidence" value="ECO:0007669"/>
    <property type="project" value="InterPro"/>
</dbReference>
<keyword evidence="2" id="KW-0472">Membrane</keyword>
<dbReference type="Pfam" id="PF00563">
    <property type="entry name" value="EAL"/>
    <property type="match status" value="1"/>
</dbReference>
<evidence type="ECO:0000259" key="4">
    <source>
        <dbReference type="PROSITE" id="PS50885"/>
    </source>
</evidence>
<evidence type="ECO:0000313" key="6">
    <source>
        <dbReference type="EMBL" id="MBO0662047.1"/>
    </source>
</evidence>
<dbReference type="PROSITE" id="PS50887">
    <property type="entry name" value="GGDEF"/>
    <property type="match status" value="1"/>
</dbReference>
<dbReference type="SMART" id="SM00267">
    <property type="entry name" value="GGDEF"/>
    <property type="match status" value="1"/>
</dbReference>
<dbReference type="AlphaFoldDB" id="A0A939JVK1"/>
<sequence>MVVVGHFYGPMSFVQELFFHELRCMSIKIRLIVGCLLFAGLAIAFGVLSFQDQRNTVEQLTTFVSEGVEPLDRIQSSLASINETRSRLASDVMLQGDLARREALSGRDLEEVLTVVAGVRRNVATVLDTGIPDSAKSALRDIVYSLGLIETGYASVSKPTVVREMEKIALGLETAQRIIRSDIDERGAAAKHSVESNAMRGWTGLGAVVFAMLALLVLLIRSVSTPLKRMTATARALVADEDDIKINPIGPKEIREAILALAEMQDRCQFLKTDLDAKTNMLSDQIAAQQSQLQAALDNMTQGLCMLDGQRRLLLSNGVFDACFGAFDILTPAKKFFSDPNLTSALRDNETDSQQMVMPDGTIFEVKRRGMSGKGLLITFEDITERDRISKRLKHLAGHDGLTDLPNRRQFGDELDGILKTTRKPFSVVVVDIRNFKSINDTYGHQIGDALLKSCGDRLAGLADARGSVARLGGDEFALIAPQARNRSEAEALGAAIVAEFAKPLNLDERRILAAVSVGIVVHDPANADSTDINADIMLQNCDLALYKAKDDRSGSGSARVFEPELRAKLKQRREMELDLKAALDAEQFELYYQPFVNMADKRVSGFEALLRWQHPEKGMIPPNDFIPLAEEAGLIERLGVWCLEAACTEAVSWPDQMVVSVNLSPLQFKSPTLLDDIDGALRRSGLAANRLQIEVTESLFIDESDSVLQILNQFRSRGLTVSMDDFGTGYSSLGYLSRFPFDKIKIDQSFIRNMARQENIAIVRAVIGLSKALDMQVIAEGIETREQMEALFAEGCRDMQGYFFSRPQPKSELAQIIAEITRRWSDDLEMPGPETLAA</sequence>
<dbReference type="InterPro" id="IPR043128">
    <property type="entry name" value="Rev_trsase/Diguanyl_cyclase"/>
</dbReference>
<dbReference type="InterPro" id="IPR052155">
    <property type="entry name" value="Biofilm_reg_signaling"/>
</dbReference>
<feature type="domain" description="EAL" evidence="3">
    <location>
        <begin position="573"/>
        <end position="822"/>
    </location>
</feature>
<dbReference type="SUPFAM" id="SSF141868">
    <property type="entry name" value="EAL domain-like"/>
    <property type="match status" value="1"/>
</dbReference>
<feature type="domain" description="GGDEF" evidence="5">
    <location>
        <begin position="424"/>
        <end position="564"/>
    </location>
</feature>
<keyword evidence="2" id="KW-1133">Transmembrane helix</keyword>
<dbReference type="CDD" id="cd01948">
    <property type="entry name" value="EAL"/>
    <property type="match status" value="1"/>
</dbReference>
<evidence type="ECO:0000259" key="5">
    <source>
        <dbReference type="PROSITE" id="PS50887"/>
    </source>
</evidence>
<dbReference type="SUPFAM" id="SSF55073">
    <property type="entry name" value="Nucleotide cyclase"/>
    <property type="match status" value="1"/>
</dbReference>
<gene>
    <name evidence="6" type="ORF">J1C48_05630</name>
</gene>
<feature type="coiled-coil region" evidence="1">
    <location>
        <begin position="254"/>
        <end position="281"/>
    </location>
</feature>